<dbReference type="InterPro" id="IPR008878">
    <property type="entry name" value="Transposase_IS66_Orf2"/>
</dbReference>
<reference evidence="1 2" key="1">
    <citation type="submission" date="2012-11" db="EMBL/GenBank/DDBJ databases">
        <title>Whole genome sequence of Acidocella aminolytica 101 = DSM 11237.</title>
        <authorList>
            <person name="Azuma Y."/>
            <person name="Higashiura N."/>
            <person name="Hirakawa H."/>
            <person name="Matsushita K."/>
        </authorList>
    </citation>
    <scope>NUCLEOTIDE SEQUENCE [LARGE SCALE GENOMIC DNA]</scope>
    <source>
        <strain evidence="2">101 / DSM 11237</strain>
    </source>
</reference>
<gene>
    <name evidence="1" type="ORF">Aam_209_002</name>
</gene>
<protein>
    <submittedName>
        <fullName evidence="1">Transposase</fullName>
    </submittedName>
</protein>
<sequence>MIGPAGNVRVYIACGVTDMRRGFDTLAAQVQTMLQFNPHNGALYAFRGRRGDMIKVLWWDGQGLCLFSKRLERGKFIWPQAKDGSVLLTPAQLSMLLEGIDWRAPVRTWTPEAVC</sequence>
<dbReference type="EMBL" id="BANC01000201">
    <property type="protein sequence ID" value="GAN82258.1"/>
    <property type="molecule type" value="Genomic_DNA"/>
</dbReference>
<dbReference type="Proteomes" id="UP000032668">
    <property type="component" value="Unassembled WGS sequence"/>
</dbReference>
<dbReference type="AlphaFoldDB" id="A0A0D6PLZ1"/>
<dbReference type="RefSeq" id="WP_048880655.1">
    <property type="nucleotide sequence ID" value="NZ_BANC01000201.1"/>
</dbReference>
<comment type="caution">
    <text evidence="1">The sequence shown here is derived from an EMBL/GenBank/DDBJ whole genome shotgun (WGS) entry which is preliminary data.</text>
</comment>
<dbReference type="NCBIfam" id="NF033819">
    <property type="entry name" value="IS66_TnpB"/>
    <property type="match status" value="1"/>
</dbReference>
<proteinExistence type="predicted"/>
<organism evidence="1 2">
    <name type="scientific">Acidocella aminolytica 101 = DSM 11237</name>
    <dbReference type="NCBI Taxonomy" id="1120923"/>
    <lineage>
        <taxon>Bacteria</taxon>
        <taxon>Pseudomonadati</taxon>
        <taxon>Pseudomonadota</taxon>
        <taxon>Alphaproteobacteria</taxon>
        <taxon>Acetobacterales</taxon>
        <taxon>Acidocellaceae</taxon>
        <taxon>Acidocella</taxon>
    </lineage>
</organism>
<accession>A0A0D6PLZ1</accession>
<dbReference type="PANTHER" id="PTHR36455:SF1">
    <property type="entry name" value="BLR8292 PROTEIN"/>
    <property type="match status" value="1"/>
</dbReference>
<keyword evidence="2" id="KW-1185">Reference proteome</keyword>
<name>A0A0D6PLZ1_9PROT</name>
<evidence type="ECO:0000313" key="2">
    <source>
        <dbReference type="Proteomes" id="UP000032668"/>
    </source>
</evidence>
<dbReference type="Pfam" id="PF05717">
    <property type="entry name" value="TnpB_IS66"/>
    <property type="match status" value="1"/>
</dbReference>
<dbReference type="PANTHER" id="PTHR36455">
    <property type="match status" value="1"/>
</dbReference>
<evidence type="ECO:0000313" key="1">
    <source>
        <dbReference type="EMBL" id="GAN82258.1"/>
    </source>
</evidence>
<dbReference type="OrthoDB" id="9801450at2"/>